<evidence type="ECO:0000256" key="1">
    <source>
        <dbReference type="ARBA" id="ARBA00007831"/>
    </source>
</evidence>
<keyword evidence="7" id="KW-1185">Reference proteome</keyword>
<organism evidence="5">
    <name type="scientific">Physcomitrium patens</name>
    <name type="common">Spreading-leaved earth moss</name>
    <name type="synonym">Physcomitrella patens</name>
    <dbReference type="NCBI Taxonomy" id="3218"/>
    <lineage>
        <taxon>Eukaryota</taxon>
        <taxon>Viridiplantae</taxon>
        <taxon>Streptophyta</taxon>
        <taxon>Embryophyta</taxon>
        <taxon>Bryophyta</taxon>
        <taxon>Bryophytina</taxon>
        <taxon>Bryopsida</taxon>
        <taxon>Funariidae</taxon>
        <taxon>Funariales</taxon>
        <taxon>Funariaceae</taxon>
        <taxon>Physcomitrium</taxon>
    </lineage>
</organism>
<dbReference type="GO" id="GO:0005509">
    <property type="term" value="F:calcium ion binding"/>
    <property type="evidence" value="ECO:0007669"/>
    <property type="project" value="InterPro"/>
</dbReference>
<dbReference type="EnsemblPlants" id="Pp3c11_11390V3.2">
    <property type="protein sequence ID" value="Pp3c11_11390V3.2"/>
    <property type="gene ID" value="Pp3c11_11390"/>
</dbReference>
<reference evidence="5 7" key="2">
    <citation type="journal article" date="2018" name="Plant J.">
        <title>The Physcomitrella patens chromosome-scale assembly reveals moss genome structure and evolution.</title>
        <authorList>
            <person name="Lang D."/>
            <person name="Ullrich K.K."/>
            <person name="Murat F."/>
            <person name="Fuchs J."/>
            <person name="Jenkins J."/>
            <person name="Haas F.B."/>
            <person name="Piednoel M."/>
            <person name="Gundlach H."/>
            <person name="Van Bel M."/>
            <person name="Meyberg R."/>
            <person name="Vives C."/>
            <person name="Morata J."/>
            <person name="Symeonidi A."/>
            <person name="Hiss M."/>
            <person name="Muchero W."/>
            <person name="Kamisugi Y."/>
            <person name="Saleh O."/>
            <person name="Blanc G."/>
            <person name="Decker E.L."/>
            <person name="van Gessel N."/>
            <person name="Grimwood J."/>
            <person name="Hayes R.D."/>
            <person name="Graham S.W."/>
            <person name="Gunter L.E."/>
            <person name="McDaniel S.F."/>
            <person name="Hoernstein S.N.W."/>
            <person name="Larsson A."/>
            <person name="Li F.W."/>
            <person name="Perroud P.F."/>
            <person name="Phillips J."/>
            <person name="Ranjan P."/>
            <person name="Rokshar D.S."/>
            <person name="Rothfels C.J."/>
            <person name="Schneider L."/>
            <person name="Shu S."/>
            <person name="Stevenson D.W."/>
            <person name="Thummler F."/>
            <person name="Tillich M."/>
            <person name="Villarreal Aguilar J.C."/>
            <person name="Widiez T."/>
            <person name="Wong G.K."/>
            <person name="Wymore A."/>
            <person name="Zhang Y."/>
            <person name="Zimmer A.D."/>
            <person name="Quatrano R.S."/>
            <person name="Mayer K.F.X."/>
            <person name="Goodstein D."/>
            <person name="Casacuberta J.M."/>
            <person name="Vandepoele K."/>
            <person name="Reski R."/>
            <person name="Cuming A.C."/>
            <person name="Tuskan G.A."/>
            <person name="Maumus F."/>
            <person name="Salse J."/>
            <person name="Schmutz J."/>
            <person name="Rensing S.A."/>
        </authorList>
    </citation>
    <scope>NUCLEOTIDE SEQUENCE [LARGE SCALE GENOMIC DNA]</scope>
    <source>
        <strain evidence="6 7">cv. Gransden 2004</strain>
    </source>
</reference>
<dbReference type="GO" id="GO:0005886">
    <property type="term" value="C:plasma membrane"/>
    <property type="evidence" value="ECO:0000318"/>
    <property type="project" value="GO_Central"/>
</dbReference>
<dbReference type="InterPro" id="IPR037104">
    <property type="entry name" value="Annexin_sf"/>
</dbReference>
<proteinExistence type="inferred from homology"/>
<evidence type="ECO:0000313" key="7">
    <source>
        <dbReference type="Proteomes" id="UP000006727"/>
    </source>
</evidence>
<dbReference type="InterPro" id="IPR018502">
    <property type="entry name" value="Annexin_repeat"/>
</dbReference>
<name>A0A2K1JUD2_PHYPA</name>
<dbReference type="Gramene" id="Pp3c11_11390V3.1">
    <property type="protein sequence ID" value="Pp3c11_11390V3.1"/>
    <property type="gene ID" value="Pp3c11_11390"/>
</dbReference>
<feature type="compositionally biased region" description="Polar residues" evidence="4">
    <location>
        <begin position="403"/>
        <end position="415"/>
    </location>
</feature>
<feature type="compositionally biased region" description="Low complexity" evidence="4">
    <location>
        <begin position="384"/>
        <end position="402"/>
    </location>
</feature>
<dbReference type="PROSITE" id="PS51897">
    <property type="entry name" value="ANNEXIN_2"/>
    <property type="match status" value="2"/>
</dbReference>
<dbReference type="EnsemblPlants" id="Pp3c11_11390V3.1">
    <property type="protein sequence ID" value="Pp3c11_11390V3.1"/>
    <property type="gene ID" value="Pp3c11_11390"/>
</dbReference>
<keyword evidence="3" id="KW-0041">Annexin</keyword>
<dbReference type="PANTHER" id="PTHR10502">
    <property type="entry name" value="ANNEXIN"/>
    <property type="match status" value="1"/>
</dbReference>
<reference evidence="5 7" key="1">
    <citation type="journal article" date="2008" name="Science">
        <title>The Physcomitrella genome reveals evolutionary insights into the conquest of land by plants.</title>
        <authorList>
            <person name="Rensing S."/>
            <person name="Lang D."/>
            <person name="Zimmer A."/>
            <person name="Terry A."/>
            <person name="Salamov A."/>
            <person name="Shapiro H."/>
            <person name="Nishiyama T."/>
            <person name="Perroud P.-F."/>
            <person name="Lindquist E."/>
            <person name="Kamisugi Y."/>
            <person name="Tanahashi T."/>
            <person name="Sakakibara K."/>
            <person name="Fujita T."/>
            <person name="Oishi K."/>
            <person name="Shin-I T."/>
            <person name="Kuroki Y."/>
            <person name="Toyoda A."/>
            <person name="Suzuki Y."/>
            <person name="Hashimoto A."/>
            <person name="Yamaguchi K."/>
            <person name="Sugano A."/>
            <person name="Kohara Y."/>
            <person name="Fujiyama A."/>
            <person name="Anterola A."/>
            <person name="Aoki S."/>
            <person name="Ashton N."/>
            <person name="Barbazuk W.B."/>
            <person name="Barker E."/>
            <person name="Bennetzen J."/>
            <person name="Bezanilla M."/>
            <person name="Blankenship R."/>
            <person name="Cho S.H."/>
            <person name="Dutcher S."/>
            <person name="Estelle M."/>
            <person name="Fawcett J.A."/>
            <person name="Gundlach H."/>
            <person name="Hanada K."/>
            <person name="Heyl A."/>
            <person name="Hicks K.A."/>
            <person name="Hugh J."/>
            <person name="Lohr M."/>
            <person name="Mayer K."/>
            <person name="Melkozernov A."/>
            <person name="Murata T."/>
            <person name="Nelson D."/>
            <person name="Pils B."/>
            <person name="Prigge M."/>
            <person name="Reiss B."/>
            <person name="Renner T."/>
            <person name="Rombauts S."/>
            <person name="Rushton P."/>
            <person name="Sanderfoot A."/>
            <person name="Schween G."/>
            <person name="Shiu S.-H."/>
            <person name="Stueber K."/>
            <person name="Theodoulou F.L."/>
            <person name="Tu H."/>
            <person name="Van de Peer Y."/>
            <person name="Verrier P.J."/>
            <person name="Waters E."/>
            <person name="Wood A."/>
            <person name="Yang L."/>
            <person name="Cove D."/>
            <person name="Cuming A."/>
            <person name="Hasebe M."/>
            <person name="Lucas S."/>
            <person name="Mishler D.B."/>
            <person name="Reski R."/>
            <person name="Grigoriev I."/>
            <person name="Quatrano R.S."/>
            <person name="Boore J.L."/>
        </authorList>
    </citation>
    <scope>NUCLEOTIDE SEQUENCE [LARGE SCALE GENOMIC DNA]</scope>
    <source>
        <strain evidence="6 7">cv. Gransden 2004</strain>
    </source>
</reference>
<dbReference type="Gene3D" id="1.10.220.10">
    <property type="entry name" value="Annexin"/>
    <property type="match status" value="4"/>
</dbReference>
<keyword evidence="2" id="KW-0677">Repeat</keyword>
<evidence type="ECO:0000313" key="6">
    <source>
        <dbReference type="EnsemblPlants" id="Pp3c11_11390V3.1"/>
    </source>
</evidence>
<dbReference type="GO" id="GO:0005544">
    <property type="term" value="F:calcium-dependent phospholipid binding"/>
    <property type="evidence" value="ECO:0000318"/>
    <property type="project" value="GO_Central"/>
</dbReference>
<dbReference type="PaxDb" id="3218-PP1S61_299V6.1"/>
<dbReference type="STRING" id="3218.A0A2K1JUD2"/>
<evidence type="ECO:0000256" key="3">
    <source>
        <dbReference type="ARBA" id="ARBA00023216"/>
    </source>
</evidence>
<feature type="compositionally biased region" description="Polar residues" evidence="4">
    <location>
        <begin position="351"/>
        <end position="373"/>
    </location>
</feature>
<evidence type="ECO:0000313" key="5">
    <source>
        <dbReference type="EMBL" id="PNR45130.1"/>
    </source>
</evidence>
<evidence type="ECO:0000256" key="4">
    <source>
        <dbReference type="SAM" id="MobiDB-lite"/>
    </source>
</evidence>
<accession>A0A2K1JUD2</accession>
<dbReference type="GeneID" id="112288447"/>
<evidence type="ECO:0000256" key="2">
    <source>
        <dbReference type="ARBA" id="ARBA00022737"/>
    </source>
</evidence>
<comment type="similarity">
    <text evidence="1">Belongs to the annexin family.</text>
</comment>
<dbReference type="Pfam" id="PF00191">
    <property type="entry name" value="Annexin"/>
    <property type="match status" value="3"/>
</dbReference>
<dbReference type="Gramene" id="Pp3c11_11390V3.2">
    <property type="protein sequence ID" value="Pp3c11_11390V3.2"/>
    <property type="gene ID" value="Pp3c11_11390"/>
</dbReference>
<gene>
    <name evidence="6" type="primary">LOC112288447</name>
    <name evidence="5" type="ORF">PHYPA_014901</name>
</gene>
<evidence type="ECO:0008006" key="8">
    <source>
        <dbReference type="Google" id="ProtNLM"/>
    </source>
</evidence>
<dbReference type="Proteomes" id="UP000006727">
    <property type="component" value="Chromosome 11"/>
</dbReference>
<sequence length="415" mass="46614">MGGVKQFQQYPGLEDDIRDLRYALSGLFPNERKVVEILGKRSQAHRESIAEGYKLLFAESLPKRLKASMSCKAERCLMLWMMDPSERDAVLLYEALSQGGPKKDRAVIGMLCTRSSAQLYLIKQAYYSVFCQTLENHLDGSGFVFPEPQNKRKWAFWRSAEPKVEDPPKRQLAITKLLLALARGSRPENTTVDRHIALTDAHQLNKVCSGKLGNEETLIRIFSTRSPYQLTATMNFYEQHYGHDFEKALSKKDAGEFLQALRAVVQCLRRPSEFYAEDIITALSKGNGPVDEDTLVQIITTRADVDMHMIRIEFMKECKRALEQVISERAMGVIGQFLVTAIRQRDMVFNSRPTSEGSTNSYYTNPLSTGSRQSSDRSQPDTFHSGSQGSSGTNSSHNSFTSKSNQHAIVSASGS</sequence>
<dbReference type="EMBL" id="ABEU02000011">
    <property type="protein sequence ID" value="PNR45130.1"/>
    <property type="molecule type" value="Genomic_DNA"/>
</dbReference>
<dbReference type="AlphaFoldDB" id="A0A2K1JUD2"/>
<dbReference type="OrthoDB" id="37886at2759"/>
<reference evidence="6" key="3">
    <citation type="submission" date="2020-12" db="UniProtKB">
        <authorList>
            <consortium name="EnsemblPlants"/>
        </authorList>
    </citation>
    <scope>IDENTIFICATION</scope>
</reference>
<dbReference type="GO" id="GO:0001786">
    <property type="term" value="F:phosphatidylserine binding"/>
    <property type="evidence" value="ECO:0000318"/>
    <property type="project" value="GO_Central"/>
</dbReference>
<dbReference type="RefSeq" id="XP_024388382.1">
    <property type="nucleotide sequence ID" value="XM_024532614.2"/>
</dbReference>
<feature type="region of interest" description="Disordered" evidence="4">
    <location>
        <begin position="350"/>
        <end position="415"/>
    </location>
</feature>
<dbReference type="GO" id="GO:0005737">
    <property type="term" value="C:cytoplasm"/>
    <property type="evidence" value="ECO:0000318"/>
    <property type="project" value="GO_Central"/>
</dbReference>
<protein>
    <recommendedName>
        <fullName evidence="8">Annexin</fullName>
    </recommendedName>
</protein>
<dbReference type="SUPFAM" id="SSF47874">
    <property type="entry name" value="Annexin"/>
    <property type="match status" value="1"/>
</dbReference>
<dbReference type="SMART" id="SM00335">
    <property type="entry name" value="ANX"/>
    <property type="match status" value="3"/>
</dbReference>
<dbReference type="PANTHER" id="PTHR10502:SF102">
    <property type="entry name" value="ANNEXIN B11"/>
    <property type="match status" value="1"/>
</dbReference>